<organism evidence="1 2">
    <name type="scientific">Haloarcula sebkhae</name>
    <dbReference type="NCBI Taxonomy" id="932660"/>
    <lineage>
        <taxon>Archaea</taxon>
        <taxon>Methanobacteriati</taxon>
        <taxon>Methanobacteriota</taxon>
        <taxon>Stenosarchaea group</taxon>
        <taxon>Halobacteria</taxon>
        <taxon>Halobacteriales</taxon>
        <taxon>Haloarculaceae</taxon>
        <taxon>Haloarcula</taxon>
    </lineage>
</organism>
<name>A0ACC6VLA4_9EURY</name>
<evidence type="ECO:0000313" key="1">
    <source>
        <dbReference type="EMBL" id="MFB9811942.1"/>
    </source>
</evidence>
<comment type="caution">
    <text evidence="1">The sequence shown here is derived from an EMBL/GenBank/DDBJ whole genome shotgun (WGS) entry which is preliminary data.</text>
</comment>
<keyword evidence="2" id="KW-1185">Reference proteome</keyword>
<protein>
    <submittedName>
        <fullName evidence="1">Uncharacterized protein</fullName>
    </submittedName>
</protein>
<proteinExistence type="predicted"/>
<evidence type="ECO:0000313" key="2">
    <source>
        <dbReference type="Proteomes" id="UP001589559"/>
    </source>
</evidence>
<dbReference type="Proteomes" id="UP001589559">
    <property type="component" value="Unassembled WGS sequence"/>
</dbReference>
<reference evidence="1" key="1">
    <citation type="submission" date="2024-09" db="EMBL/GenBank/DDBJ databases">
        <authorList>
            <person name="Sun Q."/>
            <person name="Mori K."/>
        </authorList>
    </citation>
    <scope>NUCLEOTIDE SEQUENCE</scope>
    <source>
        <strain evidence="1">JCM 19018</strain>
    </source>
</reference>
<gene>
    <name evidence="1" type="ORF">ACFFN7_11280</name>
</gene>
<dbReference type="EMBL" id="JBHMAK010000007">
    <property type="protein sequence ID" value="MFB9811942.1"/>
    <property type="molecule type" value="Genomic_DNA"/>
</dbReference>
<accession>A0ACC6VLA4</accession>
<sequence>MAESYYTASARCRNCDERRPDTTEREIAGATVILCGRCAINWFVEGGDA</sequence>